<dbReference type="GO" id="GO:0004674">
    <property type="term" value="F:protein serine/threonine kinase activity"/>
    <property type="evidence" value="ECO:0007669"/>
    <property type="project" value="UniProtKB-KW"/>
</dbReference>
<evidence type="ECO:0000256" key="6">
    <source>
        <dbReference type="ARBA" id="ARBA00022840"/>
    </source>
</evidence>
<keyword evidence="2 8" id="KW-0723">Serine/threonine-protein kinase</keyword>
<dbReference type="GO" id="GO:0005524">
    <property type="term" value="F:ATP binding"/>
    <property type="evidence" value="ECO:0007669"/>
    <property type="project" value="UniProtKB-UniRule"/>
</dbReference>
<dbReference type="InterPro" id="IPR028375">
    <property type="entry name" value="KA1/Ssp2_C"/>
</dbReference>
<dbReference type="PROSITE" id="PS50011">
    <property type="entry name" value="PROTEIN_KINASE_DOM"/>
    <property type="match status" value="1"/>
</dbReference>
<evidence type="ECO:0000256" key="5">
    <source>
        <dbReference type="ARBA" id="ARBA00022777"/>
    </source>
</evidence>
<dbReference type="SMART" id="SM00220">
    <property type="entry name" value="S_TKc"/>
    <property type="match status" value="1"/>
</dbReference>
<evidence type="ECO:0000256" key="3">
    <source>
        <dbReference type="ARBA" id="ARBA00022679"/>
    </source>
</evidence>
<comment type="similarity">
    <text evidence="8">Belongs to the protein kinase superfamily.</text>
</comment>
<organism evidence="10 11">
    <name type="scientific">Blepharisma stoltei</name>
    <dbReference type="NCBI Taxonomy" id="1481888"/>
    <lineage>
        <taxon>Eukaryota</taxon>
        <taxon>Sar</taxon>
        <taxon>Alveolata</taxon>
        <taxon>Ciliophora</taxon>
        <taxon>Postciliodesmatophora</taxon>
        <taxon>Heterotrichea</taxon>
        <taxon>Heterotrichida</taxon>
        <taxon>Blepharismidae</taxon>
        <taxon>Blepharisma</taxon>
    </lineage>
</organism>
<dbReference type="PANTHER" id="PTHR24346:SF82">
    <property type="entry name" value="KP78A-RELATED"/>
    <property type="match status" value="1"/>
</dbReference>
<dbReference type="InterPro" id="IPR017441">
    <property type="entry name" value="Protein_kinase_ATP_BS"/>
</dbReference>
<dbReference type="PROSITE" id="PS00108">
    <property type="entry name" value="PROTEIN_KINASE_ST"/>
    <property type="match status" value="1"/>
</dbReference>
<name>A0AAU9ITW6_9CILI</name>
<evidence type="ECO:0000256" key="4">
    <source>
        <dbReference type="ARBA" id="ARBA00022741"/>
    </source>
</evidence>
<comment type="subunit">
    <text evidence="1">Monomer.</text>
</comment>
<dbReference type="Pfam" id="PF00069">
    <property type="entry name" value="Pkinase"/>
    <property type="match status" value="1"/>
</dbReference>
<dbReference type="InterPro" id="IPR000719">
    <property type="entry name" value="Prot_kinase_dom"/>
</dbReference>
<evidence type="ECO:0000313" key="11">
    <source>
        <dbReference type="Proteomes" id="UP001162131"/>
    </source>
</evidence>
<keyword evidence="3" id="KW-0808">Transferase</keyword>
<evidence type="ECO:0000256" key="8">
    <source>
        <dbReference type="RuleBase" id="RU000304"/>
    </source>
</evidence>
<dbReference type="FunFam" id="1.10.510.10:FF:000571">
    <property type="entry name" value="Maternal embryonic leucine zipper kinase"/>
    <property type="match status" value="1"/>
</dbReference>
<proteinExistence type="inferred from homology"/>
<protein>
    <recommendedName>
        <fullName evidence="9">Protein kinase domain-containing protein</fullName>
    </recommendedName>
</protein>
<sequence length="472" mass="54535">MSSLESYTILGPLGRGTFGQVKLAEHILTNVKVAIKVLKRRVLVEKHMISKVKREIRVLKSFHHPHIIRLYDVITTPTCIFLVMECLPGGELYNLLDRNGRLPEDQARLYFQQIISGLDYCHTYRVVHRDIKPENILLDQFGNIKIADFGLSNLMPDGDYLKTSCGSPNYAAPEIISGNRYCGPEVDIWSAGVVLFALLAGHLPFDDSSIPSLFAKIKAASFNMPYHFSDAVKDLIIRMLKPDPIARITINQIKKHPWFQMNYNPSLLEMNRITSKSYRLIDEEILMRCMEFPLAKDYTIEEFRDKIINRKNDSLVVCYELLLDKKLNDMRIRNGDPVNSVNLLFKQKKNLSNLEISTQGSSLTGENIDFYIDKDGPPDNWVYGFRTDLEAYPFMMTLFAALKDANLEWKFITNFKMRVRNISGAYTLKMQIDVYKYQKSFVVDIKLLEGTVMVFLETLHRLYTILYDRTYS</sequence>
<comment type="caution">
    <text evidence="10">The sequence shown here is derived from an EMBL/GenBank/DDBJ whole genome shotgun (WGS) entry which is preliminary data.</text>
</comment>
<feature type="domain" description="Protein kinase" evidence="9">
    <location>
        <begin position="7"/>
        <end position="259"/>
    </location>
</feature>
<dbReference type="FunFam" id="3.30.200.20:FF:000042">
    <property type="entry name" value="Aurora kinase A"/>
    <property type="match status" value="1"/>
</dbReference>
<evidence type="ECO:0000256" key="1">
    <source>
        <dbReference type="ARBA" id="ARBA00011245"/>
    </source>
</evidence>
<reference evidence="10" key="1">
    <citation type="submission" date="2021-09" db="EMBL/GenBank/DDBJ databases">
        <authorList>
            <consortium name="AG Swart"/>
            <person name="Singh M."/>
            <person name="Singh A."/>
            <person name="Seah K."/>
            <person name="Emmerich C."/>
        </authorList>
    </citation>
    <scope>NUCLEOTIDE SEQUENCE</scope>
    <source>
        <strain evidence="10">ATCC30299</strain>
    </source>
</reference>
<dbReference type="GO" id="GO:0035556">
    <property type="term" value="P:intracellular signal transduction"/>
    <property type="evidence" value="ECO:0007669"/>
    <property type="project" value="TreeGrafter"/>
</dbReference>
<keyword evidence="4 7" id="KW-0547">Nucleotide-binding</keyword>
<accession>A0AAU9ITW6</accession>
<dbReference type="EMBL" id="CAJZBQ010000017">
    <property type="protein sequence ID" value="CAG9316934.1"/>
    <property type="molecule type" value="Genomic_DNA"/>
</dbReference>
<dbReference type="SUPFAM" id="SSF56112">
    <property type="entry name" value="Protein kinase-like (PK-like)"/>
    <property type="match status" value="1"/>
</dbReference>
<dbReference type="InterPro" id="IPR011009">
    <property type="entry name" value="Kinase-like_dom_sf"/>
</dbReference>
<dbReference type="Proteomes" id="UP001162131">
    <property type="component" value="Unassembled WGS sequence"/>
</dbReference>
<keyword evidence="6 7" id="KW-0067">ATP-binding</keyword>
<evidence type="ECO:0000256" key="7">
    <source>
        <dbReference type="PROSITE-ProRule" id="PRU10141"/>
    </source>
</evidence>
<keyword evidence="11" id="KW-1185">Reference proteome</keyword>
<dbReference type="InterPro" id="IPR008271">
    <property type="entry name" value="Ser/Thr_kinase_AS"/>
</dbReference>
<dbReference type="SUPFAM" id="SSF103243">
    <property type="entry name" value="KA1-like"/>
    <property type="match status" value="1"/>
</dbReference>
<dbReference type="Gene3D" id="1.10.510.10">
    <property type="entry name" value="Transferase(Phosphotransferase) domain 1"/>
    <property type="match status" value="1"/>
</dbReference>
<gene>
    <name evidence="10" type="ORF">BSTOLATCC_MIC17565</name>
</gene>
<evidence type="ECO:0000256" key="2">
    <source>
        <dbReference type="ARBA" id="ARBA00022527"/>
    </source>
</evidence>
<dbReference type="PROSITE" id="PS00107">
    <property type="entry name" value="PROTEIN_KINASE_ATP"/>
    <property type="match status" value="1"/>
</dbReference>
<evidence type="ECO:0000259" key="9">
    <source>
        <dbReference type="PROSITE" id="PS50011"/>
    </source>
</evidence>
<dbReference type="PANTHER" id="PTHR24346">
    <property type="entry name" value="MAP/MICROTUBULE AFFINITY-REGULATING KINASE"/>
    <property type="match status" value="1"/>
</dbReference>
<keyword evidence="5" id="KW-0418">Kinase</keyword>
<dbReference type="GO" id="GO:0005737">
    <property type="term" value="C:cytoplasm"/>
    <property type="evidence" value="ECO:0007669"/>
    <property type="project" value="TreeGrafter"/>
</dbReference>
<evidence type="ECO:0000313" key="10">
    <source>
        <dbReference type="EMBL" id="CAG9316934.1"/>
    </source>
</evidence>
<feature type="binding site" evidence="7">
    <location>
        <position position="36"/>
    </location>
    <ligand>
        <name>ATP</name>
        <dbReference type="ChEBI" id="CHEBI:30616"/>
    </ligand>
</feature>
<dbReference type="AlphaFoldDB" id="A0AAU9ITW6"/>
<dbReference type="Gene3D" id="3.30.310.80">
    <property type="entry name" value="Kinase associated domain 1, KA1"/>
    <property type="match status" value="1"/>
</dbReference>